<dbReference type="eggNOG" id="KOG2160">
    <property type="taxonomic scope" value="Eukaryota"/>
</dbReference>
<accession>A0A0A0KC32</accession>
<proteinExistence type="predicted"/>
<evidence type="ECO:0000313" key="2">
    <source>
        <dbReference type="EMBL" id="KGN46399.1"/>
    </source>
</evidence>
<reference evidence="2 3" key="4">
    <citation type="journal article" date="2011" name="BMC Genomics">
        <title>RNA-Seq improves annotation of protein-coding genes in the cucumber genome.</title>
        <authorList>
            <person name="Li Z."/>
            <person name="Zhang Z."/>
            <person name="Yan P."/>
            <person name="Huang S."/>
            <person name="Fei Z."/>
            <person name="Lin K."/>
        </authorList>
    </citation>
    <scope>NUCLEOTIDE SEQUENCE [LARGE SCALE GENOMIC DNA]</scope>
    <source>
        <strain evidence="3">cv. 9930</strain>
    </source>
</reference>
<evidence type="ECO:0000256" key="1">
    <source>
        <dbReference type="SAM" id="SignalP"/>
    </source>
</evidence>
<protein>
    <submittedName>
        <fullName evidence="2">Uncharacterized protein</fullName>
    </submittedName>
</protein>
<dbReference type="Proteomes" id="UP000029981">
    <property type="component" value="Chromosome 6"/>
</dbReference>
<dbReference type="Gramene" id="KGN46399">
    <property type="protein sequence ID" value="KGN46399"/>
    <property type="gene ID" value="Csa_6G089260"/>
</dbReference>
<keyword evidence="3" id="KW-1185">Reference proteome</keyword>
<organism evidence="2 3">
    <name type="scientific">Cucumis sativus</name>
    <name type="common">Cucumber</name>
    <dbReference type="NCBI Taxonomy" id="3659"/>
    <lineage>
        <taxon>Eukaryota</taxon>
        <taxon>Viridiplantae</taxon>
        <taxon>Streptophyta</taxon>
        <taxon>Embryophyta</taxon>
        <taxon>Tracheophyta</taxon>
        <taxon>Spermatophyta</taxon>
        <taxon>Magnoliopsida</taxon>
        <taxon>eudicotyledons</taxon>
        <taxon>Gunneridae</taxon>
        <taxon>Pentapetalae</taxon>
        <taxon>rosids</taxon>
        <taxon>fabids</taxon>
        <taxon>Cucurbitales</taxon>
        <taxon>Cucurbitaceae</taxon>
        <taxon>Benincaseae</taxon>
        <taxon>Cucumis</taxon>
    </lineage>
</organism>
<feature type="signal peptide" evidence="1">
    <location>
        <begin position="1"/>
        <end position="20"/>
    </location>
</feature>
<reference evidence="2 3" key="2">
    <citation type="journal article" date="2009" name="PLoS ONE">
        <title>An integrated genetic and cytogenetic map of the cucumber genome.</title>
        <authorList>
            <person name="Ren Y."/>
            <person name="Zhang Z."/>
            <person name="Liu J."/>
            <person name="Staub J.E."/>
            <person name="Han Y."/>
            <person name="Cheng Z."/>
            <person name="Li X."/>
            <person name="Lu J."/>
            <person name="Miao H."/>
            <person name="Kang H."/>
            <person name="Xie B."/>
            <person name="Gu X."/>
            <person name="Wang X."/>
            <person name="Du Y."/>
            <person name="Jin W."/>
            <person name="Huang S."/>
        </authorList>
    </citation>
    <scope>NUCLEOTIDE SEQUENCE [LARGE SCALE GENOMIC DNA]</scope>
    <source>
        <strain evidence="3">cv. 9930</strain>
    </source>
</reference>
<evidence type="ECO:0000313" key="3">
    <source>
        <dbReference type="Proteomes" id="UP000029981"/>
    </source>
</evidence>
<reference evidence="2 3" key="3">
    <citation type="journal article" date="2010" name="BMC Genomics">
        <title>Transcriptome sequencing and comparative analysis of cucumber flowers with different sex types.</title>
        <authorList>
            <person name="Guo S."/>
            <person name="Zheng Y."/>
            <person name="Joung J.G."/>
            <person name="Liu S."/>
            <person name="Zhang Z."/>
            <person name="Crasta O.R."/>
            <person name="Sobral B.W."/>
            <person name="Xu Y."/>
            <person name="Huang S."/>
            <person name="Fei Z."/>
        </authorList>
    </citation>
    <scope>NUCLEOTIDE SEQUENCE [LARGE SCALE GENOMIC DNA]</scope>
    <source>
        <strain evidence="3">cv. 9930</strain>
    </source>
</reference>
<dbReference type="OMA" id="LQWAIGI"/>
<feature type="chain" id="PRO_5001965150" evidence="1">
    <location>
        <begin position="21"/>
        <end position="78"/>
    </location>
</feature>
<gene>
    <name evidence="2" type="ORF">Csa_6G089260</name>
</gene>
<reference evidence="2 3" key="1">
    <citation type="journal article" date="2009" name="Nat. Genet.">
        <title>The genome of the cucumber, Cucumis sativus L.</title>
        <authorList>
            <person name="Huang S."/>
            <person name="Li R."/>
            <person name="Zhang Z."/>
            <person name="Li L."/>
            <person name="Gu X."/>
            <person name="Fan W."/>
            <person name="Lucas W.J."/>
            <person name="Wang X."/>
            <person name="Xie B."/>
            <person name="Ni P."/>
            <person name="Ren Y."/>
            <person name="Zhu H."/>
            <person name="Li J."/>
            <person name="Lin K."/>
            <person name="Jin W."/>
            <person name="Fei Z."/>
            <person name="Li G."/>
            <person name="Staub J."/>
            <person name="Kilian A."/>
            <person name="van der Vossen E.A."/>
            <person name="Wu Y."/>
            <person name="Guo J."/>
            <person name="He J."/>
            <person name="Jia Z."/>
            <person name="Ren Y."/>
            <person name="Tian G."/>
            <person name="Lu Y."/>
            <person name="Ruan J."/>
            <person name="Qian W."/>
            <person name="Wang M."/>
            <person name="Huang Q."/>
            <person name="Li B."/>
            <person name="Xuan Z."/>
            <person name="Cao J."/>
            <person name="Asan"/>
            <person name="Wu Z."/>
            <person name="Zhang J."/>
            <person name="Cai Q."/>
            <person name="Bai Y."/>
            <person name="Zhao B."/>
            <person name="Han Y."/>
            <person name="Li Y."/>
            <person name="Li X."/>
            <person name="Wang S."/>
            <person name="Shi Q."/>
            <person name="Liu S."/>
            <person name="Cho W.K."/>
            <person name="Kim J.Y."/>
            <person name="Xu Y."/>
            <person name="Heller-Uszynska K."/>
            <person name="Miao H."/>
            <person name="Cheng Z."/>
            <person name="Zhang S."/>
            <person name="Wu J."/>
            <person name="Yang Y."/>
            <person name="Kang H."/>
            <person name="Li M."/>
            <person name="Liang H."/>
            <person name="Ren X."/>
            <person name="Shi Z."/>
            <person name="Wen M."/>
            <person name="Jian M."/>
            <person name="Yang H."/>
            <person name="Zhang G."/>
            <person name="Yang Z."/>
            <person name="Chen R."/>
            <person name="Liu S."/>
            <person name="Li J."/>
            <person name="Ma L."/>
            <person name="Liu H."/>
            <person name="Zhou Y."/>
            <person name="Zhao J."/>
            <person name="Fang X."/>
            <person name="Li G."/>
            <person name="Fang L."/>
            <person name="Li Y."/>
            <person name="Liu D."/>
            <person name="Zheng H."/>
            <person name="Zhang Y."/>
            <person name="Qin N."/>
            <person name="Li Z."/>
            <person name="Yang G."/>
            <person name="Yang S."/>
            <person name="Bolund L."/>
            <person name="Kristiansen K."/>
            <person name="Zheng H."/>
            <person name="Li S."/>
            <person name="Zhang X."/>
            <person name="Yang H."/>
            <person name="Wang J."/>
            <person name="Sun R."/>
            <person name="Zhang B."/>
            <person name="Jiang S."/>
            <person name="Wang J."/>
            <person name="Du Y."/>
            <person name="Li S."/>
        </authorList>
    </citation>
    <scope>NUCLEOTIDE SEQUENCE [LARGE SCALE GENOMIC DNA]</scope>
    <source>
        <strain evidence="3">cv. 9930</strain>
    </source>
</reference>
<sequence length="78" mass="8336">MRRSLVVGLCLWFSLTLVIADANDSSLEGLIWSSAKQEGYLLIDHRPQENSAAAAAAPVVHDADGFDGGFSSLDSMLQ</sequence>
<dbReference type="AlphaFoldDB" id="A0A0A0KC32"/>
<name>A0A0A0KC32_CUCSA</name>
<keyword evidence="1" id="KW-0732">Signal</keyword>
<dbReference type="EMBL" id="CM002927">
    <property type="protein sequence ID" value="KGN46399.1"/>
    <property type="molecule type" value="Genomic_DNA"/>
</dbReference>